<dbReference type="AlphaFoldDB" id="J9H6B9"/>
<sequence length="344" mass="37369">MKIDSIKLQALENDTHFSFHEAGTTLFSAIECENETFKSKLAAWLTATQHEDQVLKLLQKSLELKTVVKHNDIRRECLNAIFQIVKMHAQCPHSPYQAVAETAYEYLQNSRVKKYSGKDRLTSAIHHILDDLNQEEFKTLLKSIGLKEVLEKMKASNEAVKTAQLARDKENARKGVGTVTTARQETDKAYRAFVQFANSLLEVFPGTIDEVVGEWNATVTRYRRNLEFKQSLAAIARKKAEAQGNQPAAPQEENKPSGEHKPSGQTGGSSAGQQPPKPADKPTVDTDASTDSTGSGTGPNGDKAPAEGSGSDASQSGNSGSGPIYTPVSPANKVSANGKEQTAE</sequence>
<feature type="compositionally biased region" description="Polar residues" evidence="1">
    <location>
        <begin position="332"/>
        <end position="344"/>
    </location>
</feature>
<gene>
    <name evidence="2" type="ORF">EVA_02291</name>
</gene>
<protein>
    <submittedName>
        <fullName evidence="2">Hemagglutinin protein HagB</fullName>
    </submittedName>
</protein>
<reference evidence="2" key="1">
    <citation type="journal article" date="2012" name="PLoS ONE">
        <title>Gene sets for utilization of primary and secondary nutrition supplies in the distal gut of endangered iberian lynx.</title>
        <authorList>
            <person name="Alcaide M."/>
            <person name="Messina E."/>
            <person name="Richter M."/>
            <person name="Bargiela R."/>
            <person name="Peplies J."/>
            <person name="Huws S.A."/>
            <person name="Newbold C.J."/>
            <person name="Golyshin P.N."/>
            <person name="Simon M.A."/>
            <person name="Lopez G."/>
            <person name="Yakimov M.M."/>
            <person name="Ferrer M."/>
        </authorList>
    </citation>
    <scope>NUCLEOTIDE SEQUENCE</scope>
</reference>
<organism evidence="2">
    <name type="scientific">gut metagenome</name>
    <dbReference type="NCBI Taxonomy" id="749906"/>
    <lineage>
        <taxon>unclassified sequences</taxon>
        <taxon>metagenomes</taxon>
        <taxon>organismal metagenomes</taxon>
    </lineage>
</organism>
<accession>J9H6B9</accession>
<comment type="caution">
    <text evidence="2">The sequence shown here is derived from an EMBL/GenBank/DDBJ whole genome shotgun (WGS) entry which is preliminary data.</text>
</comment>
<evidence type="ECO:0000313" key="2">
    <source>
        <dbReference type="EMBL" id="EJX09600.1"/>
    </source>
</evidence>
<dbReference type="Pfam" id="PF19775">
    <property type="entry name" value="DUF6261"/>
    <property type="match status" value="1"/>
</dbReference>
<feature type="compositionally biased region" description="Basic and acidic residues" evidence="1">
    <location>
        <begin position="252"/>
        <end position="262"/>
    </location>
</feature>
<name>J9H6B9_9ZZZZ</name>
<feature type="compositionally biased region" description="Low complexity" evidence="1">
    <location>
        <begin position="285"/>
        <end position="294"/>
    </location>
</feature>
<dbReference type="InterPro" id="IPR046228">
    <property type="entry name" value="DUF6261"/>
</dbReference>
<evidence type="ECO:0000256" key="1">
    <source>
        <dbReference type="SAM" id="MobiDB-lite"/>
    </source>
</evidence>
<feature type="region of interest" description="Disordered" evidence="1">
    <location>
        <begin position="237"/>
        <end position="344"/>
    </location>
</feature>
<dbReference type="EMBL" id="AMCI01000356">
    <property type="protein sequence ID" value="EJX09600.1"/>
    <property type="molecule type" value="Genomic_DNA"/>
</dbReference>
<proteinExistence type="predicted"/>